<keyword evidence="1" id="KW-1015">Disulfide bond</keyword>
<keyword evidence="6" id="KW-1185">Reference proteome</keyword>
<sequence>MEPLQAMIAMLLFSRVTAGVRRKRSSTITCVNGSEINGRCVCEQNYVGHHCELKMHCANFERFVDGECIGCEIGWYGDYCELIECVHGSAIQSSQSCKCIPPYSGDRCDNLKTSDVYSYYNHKVFVLGPLGAITLIPLLVILYGCRYKAKRRQVRRIEKMLVSQNINVNKERVAALLDAKTLITRPHVIH</sequence>
<dbReference type="Proteomes" id="UP000050794">
    <property type="component" value="Unassembled WGS sequence"/>
</dbReference>
<dbReference type="PROSITE" id="PS01186">
    <property type="entry name" value="EGF_2"/>
    <property type="match status" value="1"/>
</dbReference>
<feature type="domain" description="EGF-like" evidence="4">
    <location>
        <begin position="76"/>
        <end position="109"/>
    </location>
</feature>
<evidence type="ECO:0000256" key="2">
    <source>
        <dbReference type="SAM" id="Phobius"/>
    </source>
</evidence>
<proteinExistence type="predicted"/>
<dbReference type="PROSITE" id="PS00022">
    <property type="entry name" value="EGF_1"/>
    <property type="match status" value="1"/>
</dbReference>
<name>A0A183UMY3_TOXCA</name>
<keyword evidence="3" id="KW-0732">Signal</keyword>
<evidence type="ECO:0000313" key="7">
    <source>
        <dbReference type="WBParaSite" id="TCNE_0000985301-mRNA-1"/>
    </source>
</evidence>
<evidence type="ECO:0000313" key="6">
    <source>
        <dbReference type="Proteomes" id="UP000050794"/>
    </source>
</evidence>
<evidence type="ECO:0000256" key="3">
    <source>
        <dbReference type="SAM" id="SignalP"/>
    </source>
</evidence>
<organism evidence="6 7">
    <name type="scientific">Toxocara canis</name>
    <name type="common">Canine roundworm</name>
    <dbReference type="NCBI Taxonomy" id="6265"/>
    <lineage>
        <taxon>Eukaryota</taxon>
        <taxon>Metazoa</taxon>
        <taxon>Ecdysozoa</taxon>
        <taxon>Nematoda</taxon>
        <taxon>Chromadorea</taxon>
        <taxon>Rhabditida</taxon>
        <taxon>Spirurina</taxon>
        <taxon>Ascaridomorpha</taxon>
        <taxon>Ascaridoidea</taxon>
        <taxon>Toxocaridae</taxon>
        <taxon>Toxocara</taxon>
    </lineage>
</organism>
<dbReference type="Pfam" id="PF00053">
    <property type="entry name" value="EGF_laminin"/>
    <property type="match status" value="1"/>
</dbReference>
<accession>A0A183UMY3</accession>
<reference evidence="7" key="1">
    <citation type="submission" date="2016-06" db="UniProtKB">
        <authorList>
            <consortium name="WormBaseParasite"/>
        </authorList>
    </citation>
    <scope>IDENTIFICATION</scope>
</reference>
<dbReference type="InterPro" id="IPR002049">
    <property type="entry name" value="LE_dom"/>
</dbReference>
<feature type="signal peptide" evidence="3">
    <location>
        <begin position="1"/>
        <end position="18"/>
    </location>
</feature>
<dbReference type="InterPro" id="IPR000742">
    <property type="entry name" value="EGF"/>
</dbReference>
<feature type="chain" id="PRO_5044553285" evidence="3">
    <location>
        <begin position="19"/>
        <end position="190"/>
    </location>
</feature>
<gene>
    <name evidence="5" type="ORF">TCNE_LOCUS9853</name>
</gene>
<feature type="transmembrane region" description="Helical" evidence="2">
    <location>
        <begin position="124"/>
        <end position="145"/>
    </location>
</feature>
<feature type="disulfide bond" evidence="1">
    <location>
        <begin position="99"/>
        <end position="108"/>
    </location>
</feature>
<keyword evidence="2" id="KW-1133">Transmembrane helix</keyword>
<keyword evidence="2" id="KW-0812">Transmembrane</keyword>
<protein>
    <submittedName>
        <fullName evidence="7">EGF-like domain-containing protein</fullName>
    </submittedName>
</protein>
<dbReference type="AlphaFoldDB" id="A0A183UMY3"/>
<evidence type="ECO:0000256" key="1">
    <source>
        <dbReference type="PROSITE-ProRule" id="PRU00076"/>
    </source>
</evidence>
<evidence type="ECO:0000259" key="4">
    <source>
        <dbReference type="PROSITE" id="PS50026"/>
    </source>
</evidence>
<keyword evidence="1" id="KW-0245">EGF-like domain</keyword>
<evidence type="ECO:0000313" key="5">
    <source>
        <dbReference type="EMBL" id="VDM41174.1"/>
    </source>
</evidence>
<dbReference type="PROSITE" id="PS50026">
    <property type="entry name" value="EGF_3"/>
    <property type="match status" value="1"/>
</dbReference>
<reference evidence="5 6" key="2">
    <citation type="submission" date="2018-11" db="EMBL/GenBank/DDBJ databases">
        <authorList>
            <consortium name="Pathogen Informatics"/>
        </authorList>
    </citation>
    <scope>NUCLEOTIDE SEQUENCE [LARGE SCALE GENOMIC DNA]</scope>
</reference>
<dbReference type="WBParaSite" id="TCNE_0000985301-mRNA-1">
    <property type="protein sequence ID" value="TCNE_0000985301-mRNA-1"/>
    <property type="gene ID" value="TCNE_0000985301"/>
</dbReference>
<comment type="caution">
    <text evidence="1">Lacks conserved residue(s) required for the propagation of feature annotation.</text>
</comment>
<dbReference type="EMBL" id="UYWY01020304">
    <property type="protein sequence ID" value="VDM41174.1"/>
    <property type="molecule type" value="Genomic_DNA"/>
</dbReference>
<keyword evidence="2" id="KW-0472">Membrane</keyword>